<reference evidence="2" key="1">
    <citation type="journal article" date="2013" name="Genetics">
        <title>The draft genome and transcriptome of Panagrellus redivivus are shaped by the harsh demands of a free-living lifestyle.</title>
        <authorList>
            <person name="Srinivasan J."/>
            <person name="Dillman A.R."/>
            <person name="Macchietto M.G."/>
            <person name="Heikkinen L."/>
            <person name="Lakso M."/>
            <person name="Fracchia K.M."/>
            <person name="Antoshechkin I."/>
            <person name="Mortazavi A."/>
            <person name="Wong G."/>
            <person name="Sternberg P.W."/>
        </authorList>
    </citation>
    <scope>NUCLEOTIDE SEQUENCE [LARGE SCALE GENOMIC DNA]</scope>
    <source>
        <strain evidence="2">MT8872</strain>
    </source>
</reference>
<protein>
    <submittedName>
        <fullName evidence="3">BTB domain-containing protein</fullName>
    </submittedName>
</protein>
<evidence type="ECO:0000313" key="2">
    <source>
        <dbReference type="Proteomes" id="UP000492821"/>
    </source>
</evidence>
<dbReference type="Pfam" id="PF22486">
    <property type="entry name" value="MATH_2"/>
    <property type="match status" value="1"/>
</dbReference>
<name>A0A7E4UPF5_PANRE</name>
<feature type="domain" description="BTB" evidence="1">
    <location>
        <begin position="151"/>
        <end position="218"/>
    </location>
</feature>
<dbReference type="Gene3D" id="3.30.710.10">
    <property type="entry name" value="Potassium Channel Kv1.1, Chain A"/>
    <property type="match status" value="1"/>
</dbReference>
<dbReference type="AlphaFoldDB" id="A0A7E4UPF5"/>
<sequence>MLAVHPAFAFKDVKYFTLRRATLTRKAVGEFLESPKFDVPNSGGLKWWICVYPAGNTEAVKGHVSVFICVNKAVKTKCKCIIDGSSIQDAFTHSYSEPDGCGWPGYASHESLASVFDKGKLTFTCILEFDIVKQRDASVPRVFQLFRHVSPDFDLVVDSNQVPAHKNFLSLISPVFEAMLSHDTAESKSNRMVITDFSFDTVKTAVDFCYGRELEDLSLGTAVNILRFCDKYFITVVIEEIESLPLFDLTTDTFCKIIRYAYDCERKSLLDKCYDFFKGRHGDIKAKDDFVNLPLVLVVNVLKKALHLETEYDVLSYAHKSGIYFVLEYLEKPLIESMSMDDFCPAVRYAWKCLRDSMKNACAQFLINNREEVTDSKDFLDLPAEIIHFILRASYDIKHYSV</sequence>
<dbReference type="Proteomes" id="UP000492821">
    <property type="component" value="Unassembled WGS sequence"/>
</dbReference>
<accession>A0A7E4UPF5</accession>
<dbReference type="SUPFAM" id="SSF54695">
    <property type="entry name" value="POZ domain"/>
    <property type="match status" value="1"/>
</dbReference>
<dbReference type="InterPro" id="IPR002083">
    <property type="entry name" value="MATH/TRAF_dom"/>
</dbReference>
<dbReference type="CDD" id="cd00121">
    <property type="entry name" value="MATH"/>
    <property type="match status" value="1"/>
</dbReference>
<dbReference type="InterPro" id="IPR051481">
    <property type="entry name" value="BTB-POZ/Galectin-3-binding"/>
</dbReference>
<dbReference type="InterPro" id="IPR011333">
    <property type="entry name" value="SKP1/BTB/POZ_sf"/>
</dbReference>
<proteinExistence type="predicted"/>
<organism evidence="2 3">
    <name type="scientific">Panagrellus redivivus</name>
    <name type="common">Microworm</name>
    <dbReference type="NCBI Taxonomy" id="6233"/>
    <lineage>
        <taxon>Eukaryota</taxon>
        <taxon>Metazoa</taxon>
        <taxon>Ecdysozoa</taxon>
        <taxon>Nematoda</taxon>
        <taxon>Chromadorea</taxon>
        <taxon>Rhabditida</taxon>
        <taxon>Tylenchina</taxon>
        <taxon>Panagrolaimomorpha</taxon>
        <taxon>Panagrolaimoidea</taxon>
        <taxon>Panagrolaimidae</taxon>
        <taxon>Panagrellus</taxon>
    </lineage>
</organism>
<dbReference type="CDD" id="cd14733">
    <property type="entry name" value="BACK"/>
    <property type="match status" value="1"/>
</dbReference>
<dbReference type="SUPFAM" id="SSF49599">
    <property type="entry name" value="TRAF domain-like"/>
    <property type="match status" value="1"/>
</dbReference>
<dbReference type="PANTHER" id="PTHR24410">
    <property type="entry name" value="HL07962P-RELATED"/>
    <property type="match status" value="1"/>
</dbReference>
<dbReference type="PANTHER" id="PTHR24410:SF23">
    <property type="entry name" value="BTB DOMAIN-CONTAINING PROTEIN-RELATED"/>
    <property type="match status" value="1"/>
</dbReference>
<reference evidence="3" key="2">
    <citation type="submission" date="2020-10" db="UniProtKB">
        <authorList>
            <consortium name="WormBaseParasite"/>
        </authorList>
    </citation>
    <scope>IDENTIFICATION</scope>
</reference>
<dbReference type="InterPro" id="IPR000210">
    <property type="entry name" value="BTB/POZ_dom"/>
</dbReference>
<dbReference type="Gene3D" id="2.60.210.10">
    <property type="entry name" value="Apoptosis, Tumor Necrosis Factor Receptor Associated Protein 2, Chain A"/>
    <property type="match status" value="1"/>
</dbReference>
<evidence type="ECO:0000259" key="1">
    <source>
        <dbReference type="PROSITE" id="PS50097"/>
    </source>
</evidence>
<keyword evidence="2" id="KW-1185">Reference proteome</keyword>
<evidence type="ECO:0000313" key="3">
    <source>
        <dbReference type="WBParaSite" id="Pan_g11210.t1"/>
    </source>
</evidence>
<dbReference type="CDD" id="cd18186">
    <property type="entry name" value="BTB_POZ_ZBTB_KLHL-like"/>
    <property type="match status" value="1"/>
</dbReference>
<dbReference type="WBParaSite" id="Pan_g11210.t1">
    <property type="protein sequence ID" value="Pan_g11210.t1"/>
    <property type="gene ID" value="Pan_g11210"/>
</dbReference>
<dbReference type="PROSITE" id="PS50097">
    <property type="entry name" value="BTB"/>
    <property type="match status" value="1"/>
</dbReference>
<dbReference type="SMART" id="SM00225">
    <property type="entry name" value="BTB"/>
    <property type="match status" value="1"/>
</dbReference>
<dbReference type="Pfam" id="PF00651">
    <property type="entry name" value="BTB"/>
    <property type="match status" value="1"/>
</dbReference>
<dbReference type="InterPro" id="IPR008974">
    <property type="entry name" value="TRAF-like"/>
</dbReference>